<evidence type="ECO:0000313" key="1">
    <source>
        <dbReference type="EMBL" id="GBN79400.1"/>
    </source>
</evidence>
<gene>
    <name evidence="1" type="ORF">AVEN_58532_1</name>
</gene>
<comment type="caution">
    <text evidence="1">The sequence shown here is derived from an EMBL/GenBank/DDBJ whole genome shotgun (WGS) entry which is preliminary data.</text>
</comment>
<reference evidence="1 2" key="1">
    <citation type="journal article" date="2019" name="Sci. Rep.">
        <title>Orb-weaving spider Araneus ventricosus genome elucidates the spidroin gene catalogue.</title>
        <authorList>
            <person name="Kono N."/>
            <person name="Nakamura H."/>
            <person name="Ohtoshi R."/>
            <person name="Moran D.A.P."/>
            <person name="Shinohara A."/>
            <person name="Yoshida Y."/>
            <person name="Fujiwara M."/>
            <person name="Mori M."/>
            <person name="Tomita M."/>
            <person name="Arakawa K."/>
        </authorList>
    </citation>
    <scope>NUCLEOTIDE SEQUENCE [LARGE SCALE GENOMIC DNA]</scope>
</reference>
<proteinExistence type="predicted"/>
<dbReference type="EMBL" id="BGPR01018525">
    <property type="protein sequence ID" value="GBN79400.1"/>
    <property type="molecule type" value="Genomic_DNA"/>
</dbReference>
<sequence length="66" mass="7640">MFILQKCWRVASVNRFYCTRVAPKITTHYTIVPRETDPRWEGFHGKKGDEKDVVIVGGGLLVSYIR</sequence>
<keyword evidence="2" id="KW-1185">Reference proteome</keyword>
<name>A0A4Y2RWQ8_ARAVE</name>
<protein>
    <submittedName>
        <fullName evidence="1">Uncharacterized protein</fullName>
    </submittedName>
</protein>
<dbReference type="Proteomes" id="UP000499080">
    <property type="component" value="Unassembled WGS sequence"/>
</dbReference>
<organism evidence="1 2">
    <name type="scientific">Araneus ventricosus</name>
    <name type="common">Orbweaver spider</name>
    <name type="synonym">Epeira ventricosa</name>
    <dbReference type="NCBI Taxonomy" id="182803"/>
    <lineage>
        <taxon>Eukaryota</taxon>
        <taxon>Metazoa</taxon>
        <taxon>Ecdysozoa</taxon>
        <taxon>Arthropoda</taxon>
        <taxon>Chelicerata</taxon>
        <taxon>Arachnida</taxon>
        <taxon>Araneae</taxon>
        <taxon>Araneomorphae</taxon>
        <taxon>Entelegynae</taxon>
        <taxon>Araneoidea</taxon>
        <taxon>Araneidae</taxon>
        <taxon>Araneus</taxon>
    </lineage>
</organism>
<evidence type="ECO:0000313" key="2">
    <source>
        <dbReference type="Proteomes" id="UP000499080"/>
    </source>
</evidence>
<accession>A0A4Y2RWQ8</accession>
<dbReference type="OrthoDB" id="8300546at2759"/>
<dbReference type="AlphaFoldDB" id="A0A4Y2RWQ8"/>